<dbReference type="PANTHER" id="PTHR43072">
    <property type="entry name" value="N-ACETYLTRANSFERASE"/>
    <property type="match status" value="1"/>
</dbReference>
<keyword evidence="4" id="KW-1185">Reference proteome</keyword>
<name>A0A939BTI0_9ACTN</name>
<evidence type="ECO:0000313" key="4">
    <source>
        <dbReference type="Proteomes" id="UP000663791"/>
    </source>
</evidence>
<gene>
    <name evidence="3" type="ORF">JK386_12235</name>
</gene>
<dbReference type="SUPFAM" id="SSF55729">
    <property type="entry name" value="Acyl-CoA N-acyltransferases (Nat)"/>
    <property type="match status" value="1"/>
</dbReference>
<dbReference type="InterPro" id="IPR056935">
    <property type="entry name" value="Rv0428c-like_C"/>
</dbReference>
<dbReference type="AlphaFoldDB" id="A0A939BTI0"/>
<dbReference type="RefSeq" id="WP_205291988.1">
    <property type="nucleotide sequence ID" value="NZ_CP074406.1"/>
</dbReference>
<evidence type="ECO:0000313" key="3">
    <source>
        <dbReference type="EMBL" id="MBM9460674.1"/>
    </source>
</evidence>
<dbReference type="Pfam" id="PF24553">
    <property type="entry name" value="Rv0428c_C"/>
    <property type="match status" value="1"/>
</dbReference>
<feature type="region of interest" description="Disordered" evidence="1">
    <location>
        <begin position="313"/>
        <end position="344"/>
    </location>
</feature>
<dbReference type="Gene3D" id="3.40.630.30">
    <property type="match status" value="1"/>
</dbReference>
<sequence>MDDARRPPESGQHLLGPHVVGQRVVVRRVLRGQRGPSGGPAFTDLLGVCLSWAEGSCVVQPEDGPAVEIALADIVSGKPVPPRPPVRHRVSAREAEAHTGALWPGLERVPLGDWELRSAPVLGARLVKRANSCLAMGEPGVPAPEAVAAVRAFYAARDRPPLAQVEPGTPAEEAFVAAGWQPVAGGDAELWLASVSRVRRALRARGVPARAPQVELEVSGEVAAASVGTGCDPLAEGRASVDGDWVGLHALSVEPAHRRRGLGTAVVGELLDWAAERGAMTAWLHVEVDNTPAQGLWRALGFSAHHACRYYAPPASAAPGSETTGSETTGSEAPSSASASPVSR</sequence>
<dbReference type="InterPro" id="IPR000182">
    <property type="entry name" value="GNAT_dom"/>
</dbReference>
<organism evidence="3 4">
    <name type="scientific">Nocardioides faecalis</name>
    <dbReference type="NCBI Taxonomy" id="2803858"/>
    <lineage>
        <taxon>Bacteria</taxon>
        <taxon>Bacillati</taxon>
        <taxon>Actinomycetota</taxon>
        <taxon>Actinomycetes</taxon>
        <taxon>Propionibacteriales</taxon>
        <taxon>Nocardioidaceae</taxon>
        <taxon>Nocardioides</taxon>
    </lineage>
</organism>
<accession>A0A939BTI0</accession>
<protein>
    <submittedName>
        <fullName evidence="3">GNAT family N-acetyltransferase</fullName>
    </submittedName>
</protein>
<feature type="domain" description="N-acetyltransferase" evidence="2">
    <location>
        <begin position="163"/>
        <end position="325"/>
    </location>
</feature>
<dbReference type="PANTHER" id="PTHR43072:SF60">
    <property type="entry name" value="L-2,4-DIAMINOBUTYRIC ACID ACETYLTRANSFERASE"/>
    <property type="match status" value="1"/>
</dbReference>
<dbReference type="PROSITE" id="PS51186">
    <property type="entry name" value="GNAT"/>
    <property type="match status" value="1"/>
</dbReference>
<comment type="caution">
    <text evidence="3">The sequence shown here is derived from an EMBL/GenBank/DDBJ whole genome shotgun (WGS) entry which is preliminary data.</text>
</comment>
<dbReference type="EMBL" id="JAERTX010000010">
    <property type="protein sequence ID" value="MBM9460674.1"/>
    <property type="molecule type" value="Genomic_DNA"/>
</dbReference>
<dbReference type="CDD" id="cd04301">
    <property type="entry name" value="NAT_SF"/>
    <property type="match status" value="1"/>
</dbReference>
<evidence type="ECO:0000259" key="2">
    <source>
        <dbReference type="PROSITE" id="PS51186"/>
    </source>
</evidence>
<dbReference type="InterPro" id="IPR016181">
    <property type="entry name" value="Acyl_CoA_acyltransferase"/>
</dbReference>
<evidence type="ECO:0000256" key="1">
    <source>
        <dbReference type="SAM" id="MobiDB-lite"/>
    </source>
</evidence>
<dbReference type="Proteomes" id="UP000663791">
    <property type="component" value="Unassembled WGS sequence"/>
</dbReference>
<proteinExistence type="predicted"/>
<reference evidence="3" key="1">
    <citation type="submission" date="2021-01" db="EMBL/GenBank/DDBJ databases">
        <title>Novel species in genus Nocardioides.</title>
        <authorList>
            <person name="Zhang G."/>
        </authorList>
    </citation>
    <scope>NUCLEOTIDE SEQUENCE</scope>
    <source>
        <strain evidence="3">Zg-536</strain>
    </source>
</reference>
<dbReference type="GO" id="GO:0016747">
    <property type="term" value="F:acyltransferase activity, transferring groups other than amino-acyl groups"/>
    <property type="evidence" value="ECO:0007669"/>
    <property type="project" value="InterPro"/>
</dbReference>